<protein>
    <recommendedName>
        <fullName evidence="2">Cap-specific mRNA (nucleoside-2'-O-)-methyltransferase 2</fullName>
        <ecNumber evidence="1">2.1.1.296</ecNumber>
    </recommendedName>
</protein>
<evidence type="ECO:0000256" key="5">
    <source>
        <dbReference type="ARBA" id="ARBA00022691"/>
    </source>
</evidence>
<evidence type="ECO:0000256" key="6">
    <source>
        <dbReference type="ARBA" id="ARBA00049477"/>
    </source>
</evidence>
<dbReference type="Pfam" id="PF01728">
    <property type="entry name" value="FtsJ"/>
    <property type="match status" value="1"/>
</dbReference>
<keyword evidence="4 7" id="KW-0808">Transferase</keyword>
<dbReference type="SUPFAM" id="SSF53335">
    <property type="entry name" value="S-adenosyl-L-methionine-dependent methyltransferases"/>
    <property type="match status" value="1"/>
</dbReference>
<dbReference type="GO" id="GO:0006370">
    <property type="term" value="P:7-methylguanosine mRNA capping"/>
    <property type="evidence" value="ECO:0007669"/>
    <property type="project" value="TreeGrafter"/>
</dbReference>
<dbReference type="PROSITE" id="PS51614">
    <property type="entry name" value="SAM_MT_ADRIFT"/>
    <property type="match status" value="1"/>
</dbReference>
<dbReference type="InterPro" id="IPR029063">
    <property type="entry name" value="SAM-dependent_MTases_sf"/>
</dbReference>
<evidence type="ECO:0000256" key="3">
    <source>
        <dbReference type="ARBA" id="ARBA00022603"/>
    </source>
</evidence>
<dbReference type="InterPro" id="IPR002877">
    <property type="entry name" value="RNA_MeTrfase_FtsJ_dom"/>
</dbReference>
<dbReference type="PANTHER" id="PTHR16121:SF2">
    <property type="entry name" value="CAP-SPECIFIC MRNA (NUCLEOSIDE-2'-O-)-METHYLTRANSFERASE 2"/>
    <property type="match status" value="1"/>
</dbReference>
<evidence type="ECO:0000313" key="10">
    <source>
        <dbReference type="Proteomes" id="UP000494256"/>
    </source>
</evidence>
<evidence type="ECO:0000259" key="8">
    <source>
        <dbReference type="PROSITE" id="PS51614"/>
    </source>
</evidence>
<dbReference type="GO" id="GO:0004483">
    <property type="term" value="F:methyltransferase cap1 activity"/>
    <property type="evidence" value="ECO:0007669"/>
    <property type="project" value="TreeGrafter"/>
</dbReference>
<dbReference type="EMBL" id="CADEBD010000677">
    <property type="protein sequence ID" value="CAB3258917.1"/>
    <property type="molecule type" value="Genomic_DNA"/>
</dbReference>
<evidence type="ECO:0000313" key="9">
    <source>
        <dbReference type="EMBL" id="CAB3258917.1"/>
    </source>
</evidence>
<gene>
    <name evidence="9" type="ORF">APLA_LOCUS16393</name>
</gene>
<dbReference type="GO" id="GO:0005737">
    <property type="term" value="C:cytoplasm"/>
    <property type="evidence" value="ECO:0007669"/>
    <property type="project" value="TreeGrafter"/>
</dbReference>
<evidence type="ECO:0000256" key="1">
    <source>
        <dbReference type="ARBA" id="ARBA00012770"/>
    </source>
</evidence>
<organism evidence="9 10">
    <name type="scientific">Arctia plantaginis</name>
    <name type="common">Wood tiger moth</name>
    <name type="synonym">Phalaena plantaginis</name>
    <dbReference type="NCBI Taxonomy" id="874455"/>
    <lineage>
        <taxon>Eukaryota</taxon>
        <taxon>Metazoa</taxon>
        <taxon>Ecdysozoa</taxon>
        <taxon>Arthropoda</taxon>
        <taxon>Hexapoda</taxon>
        <taxon>Insecta</taxon>
        <taxon>Pterygota</taxon>
        <taxon>Neoptera</taxon>
        <taxon>Endopterygota</taxon>
        <taxon>Lepidoptera</taxon>
        <taxon>Glossata</taxon>
        <taxon>Ditrysia</taxon>
        <taxon>Noctuoidea</taxon>
        <taxon>Erebidae</taxon>
        <taxon>Arctiinae</taxon>
        <taxon>Arctia</taxon>
    </lineage>
</organism>
<reference evidence="9 10" key="1">
    <citation type="submission" date="2020-04" db="EMBL/GenBank/DDBJ databases">
        <authorList>
            <person name="Wallbank WR R."/>
            <person name="Pardo Diaz C."/>
            <person name="Kozak K."/>
            <person name="Martin S."/>
            <person name="Jiggins C."/>
            <person name="Moest M."/>
            <person name="Warren A I."/>
            <person name="Byers J.R.P. K."/>
            <person name="Montejo-Kovacevich G."/>
            <person name="Yen C E."/>
        </authorList>
    </citation>
    <scope>NUCLEOTIDE SEQUENCE [LARGE SCALE GENOMIC DNA]</scope>
</reference>
<feature type="binding site" evidence="7">
    <location>
        <position position="233"/>
    </location>
    <ligand>
        <name>S-adenosyl-L-methionine</name>
        <dbReference type="ChEBI" id="CHEBI:59789"/>
    </ligand>
</feature>
<dbReference type="PANTHER" id="PTHR16121">
    <property type="entry name" value="CAP-SPECIFIC MRNA (NUCLEOSIDE-2'-O-)-METHYLTRANSFERASE 1-RELATED"/>
    <property type="match status" value="1"/>
</dbReference>
<dbReference type="GO" id="GO:0032259">
    <property type="term" value="P:methylation"/>
    <property type="evidence" value="ECO:0007669"/>
    <property type="project" value="UniProtKB-KW"/>
</dbReference>
<feature type="binding site" evidence="7">
    <location>
        <position position="165"/>
    </location>
    <ligand>
        <name>S-adenosyl-L-methionine</name>
        <dbReference type="ChEBI" id="CHEBI:59789"/>
    </ligand>
</feature>
<evidence type="ECO:0000256" key="7">
    <source>
        <dbReference type="PROSITE-ProRule" id="PRU00946"/>
    </source>
</evidence>
<dbReference type="OrthoDB" id="429813at2759"/>
<sequence length="697" mass="81559">MFHKTDSCSFQSRQRLFSNDDFQDELNNLFNKKFQFRFSNSWKLPEKESWFSAPPWKVKQLEILKNRLNFHKSQLNDFNIEEWSSHTRRRNPAGEVGWKVRCLVNPEFLTQAWTKFYECAFTYNIIPAEATMERKMVSLHLCEAPGAFITSLNHYLKSNHQAINWQWVANTLNPYYEGNSPSNMISDDRFMFHTLDNWDFGVDNTGNLMDWNNSQAIIQKAKSLGKVLLVTADGSIDCMLKPDAQEEVTSPLHYCEIVTALQALSADGTLIFKLFTIFEHSTVCLLYLINHLFHEVNIYKPVTSRQGNSEVYAICLRYKGSSNLEKYFPTMQSVYGSELYGNAAMFNLEAIPESFLKQVEECALYFCSIQCQVINNNLQAYLMQKNIALHRDIKKIRGIVATEFIWQYDLKPLEYEQEILKGILHEENKVNMNPRYYRGSYTERQLYTKMSLREKLNNLNSYLQAEVLSNPLILINEAVKWLQLHDEKTELKLKFTYGCPLQKINSSKFIFVPIFKLYQQILTEEEFKDIIFSKDAKPNTNNSREFGLELNKRLSLPEYEHLESYHIFEKRCFKLLLNTLQQLVIGESLLIQNINILTHFNVSVVYIVAKQCFEGIGFTSQSSIILRNLKNKTALKYLEMIEKECDDVRVEGTKDVLNCLTVQTTNTGEFYNSLVFYNNTLYRNKCMEYISKIEKFI</sequence>
<evidence type="ECO:0000256" key="4">
    <source>
        <dbReference type="ARBA" id="ARBA00022679"/>
    </source>
</evidence>
<name>A0A8S1BAR7_ARCPL</name>
<feature type="binding site" evidence="7">
    <location>
        <position position="146"/>
    </location>
    <ligand>
        <name>S-adenosyl-L-methionine</name>
        <dbReference type="ChEBI" id="CHEBI:59789"/>
    </ligand>
</feature>
<dbReference type="GO" id="GO:0120550">
    <property type="term" value="F:methyltransferase cap2 activity"/>
    <property type="evidence" value="ECO:0007669"/>
    <property type="project" value="UniProtKB-EC"/>
</dbReference>
<keyword evidence="3 7" id="KW-0489">Methyltransferase</keyword>
<comment type="caution">
    <text evidence="9">The sequence shown here is derived from an EMBL/GenBank/DDBJ whole genome shotgun (WGS) entry which is preliminary data.</text>
</comment>
<feature type="active site" description="Proton acceptor" evidence="7">
    <location>
        <position position="273"/>
    </location>
</feature>
<dbReference type="InterPro" id="IPR025807">
    <property type="entry name" value="Adrift-typ_MeTrfase"/>
</dbReference>
<keyword evidence="5 7" id="KW-0949">S-adenosyl-L-methionine</keyword>
<proteinExistence type="predicted"/>
<feature type="domain" description="Adrift-type SAM-dependent 2'-O-MTase" evidence="8">
    <location>
        <begin position="107"/>
        <end position="320"/>
    </location>
</feature>
<dbReference type="AlphaFoldDB" id="A0A8S1BAR7"/>
<dbReference type="InterPro" id="IPR050851">
    <property type="entry name" value="mRNA_Cap_2O-Ribose_MeTrfase"/>
</dbReference>
<accession>A0A8S1BAR7</accession>
<dbReference type="EC" id="2.1.1.296" evidence="1"/>
<evidence type="ECO:0000256" key="2">
    <source>
        <dbReference type="ARBA" id="ARBA00021134"/>
    </source>
</evidence>
<dbReference type="GO" id="GO:0005634">
    <property type="term" value="C:nucleus"/>
    <property type="evidence" value="ECO:0007669"/>
    <property type="project" value="UniProtKB-ARBA"/>
</dbReference>
<comment type="catalytic activity">
    <reaction evidence="6">
        <text>a 5'-end (N(7)-methyl 5'-triphosphoguanosine)-(2'-O-methyl-ribonucleoside)-(ribonucleotide) in mRNA + S-adenosyl-L-methionine = a 5'-end (N(7)-methyl 5'-triphosphoguanosine)-(2'-O-methyl-ribonucleoside)-(2'-O-methyl-ribonucleotide) in mRNA + S-adenosyl-L-homocysteine + H(+)</text>
        <dbReference type="Rhea" id="RHEA:67024"/>
        <dbReference type="Rhea" id="RHEA-COMP:17169"/>
        <dbReference type="Rhea" id="RHEA-COMP:17170"/>
        <dbReference type="ChEBI" id="CHEBI:15378"/>
        <dbReference type="ChEBI" id="CHEBI:57856"/>
        <dbReference type="ChEBI" id="CHEBI:59789"/>
        <dbReference type="ChEBI" id="CHEBI:167612"/>
        <dbReference type="ChEBI" id="CHEBI:167614"/>
        <dbReference type="EC" id="2.1.1.296"/>
    </reaction>
</comment>
<dbReference type="Proteomes" id="UP000494256">
    <property type="component" value="Unassembled WGS sequence"/>
</dbReference>
<dbReference type="Gene3D" id="3.40.50.12760">
    <property type="match status" value="1"/>
</dbReference>